<dbReference type="Pfam" id="PF01321">
    <property type="entry name" value="Creatinase_N"/>
    <property type="match status" value="1"/>
</dbReference>
<dbReference type="InterPro" id="IPR036005">
    <property type="entry name" value="Creatinase/aminopeptidase-like"/>
</dbReference>
<dbReference type="InterPro" id="IPR050659">
    <property type="entry name" value="Peptidase_M24B"/>
</dbReference>
<dbReference type="InterPro" id="IPR000587">
    <property type="entry name" value="Creatinase_N"/>
</dbReference>
<keyword evidence="3" id="KW-0031">Aminopeptidase</keyword>
<dbReference type="AlphaFoldDB" id="A0A926IMN5"/>
<dbReference type="SUPFAM" id="SSF55920">
    <property type="entry name" value="Creatinase/aminopeptidase"/>
    <property type="match status" value="1"/>
</dbReference>
<dbReference type="GO" id="GO:0004177">
    <property type="term" value="F:aminopeptidase activity"/>
    <property type="evidence" value="ECO:0007669"/>
    <property type="project" value="UniProtKB-KW"/>
</dbReference>
<dbReference type="Gene3D" id="3.90.230.10">
    <property type="entry name" value="Creatinase/methionine aminopeptidase superfamily"/>
    <property type="match status" value="1"/>
</dbReference>
<dbReference type="SUPFAM" id="SSF53092">
    <property type="entry name" value="Creatinase/prolidase N-terminal domain"/>
    <property type="match status" value="1"/>
</dbReference>
<evidence type="ECO:0000259" key="1">
    <source>
        <dbReference type="Pfam" id="PF00557"/>
    </source>
</evidence>
<dbReference type="InterPro" id="IPR029149">
    <property type="entry name" value="Creatin/AminoP/Spt16_N"/>
</dbReference>
<comment type="caution">
    <text evidence="3">The sequence shown here is derived from an EMBL/GenBank/DDBJ whole genome shotgun (WGS) entry which is preliminary data.</text>
</comment>
<protein>
    <submittedName>
        <fullName evidence="3">Aminopeptidase P family protein</fullName>
    </submittedName>
</protein>
<feature type="domain" description="Creatinase N-terminal" evidence="2">
    <location>
        <begin position="7"/>
        <end position="166"/>
    </location>
</feature>
<dbReference type="Proteomes" id="UP000601522">
    <property type="component" value="Unassembled WGS sequence"/>
</dbReference>
<dbReference type="EMBL" id="JACRTK010000004">
    <property type="protein sequence ID" value="MBC8591374.1"/>
    <property type="molecule type" value="Genomic_DNA"/>
</dbReference>
<dbReference type="Gene3D" id="3.40.350.10">
    <property type="entry name" value="Creatinase/prolidase N-terminal domain"/>
    <property type="match status" value="1"/>
</dbReference>
<dbReference type="PANTHER" id="PTHR46112:SF2">
    <property type="entry name" value="XAA-PRO AMINOPEPTIDASE P-RELATED"/>
    <property type="match status" value="1"/>
</dbReference>
<dbReference type="Pfam" id="PF00557">
    <property type="entry name" value="Peptidase_M24"/>
    <property type="match status" value="1"/>
</dbReference>
<evidence type="ECO:0000313" key="3">
    <source>
        <dbReference type="EMBL" id="MBC8591374.1"/>
    </source>
</evidence>
<accession>A0A926IMN5</accession>
<dbReference type="CDD" id="cd01066">
    <property type="entry name" value="APP_MetAP"/>
    <property type="match status" value="1"/>
</dbReference>
<evidence type="ECO:0000313" key="4">
    <source>
        <dbReference type="Proteomes" id="UP000601522"/>
    </source>
</evidence>
<sequence length="393" mass="44468">MESKQGKFKKMLRDNGIDGAIVSSPENLHYILGFGGHQHTVSRHPGFSLGVMSSEDNIQTHAITMDFEAPTFIKKNREHNHIIKPYTTWVGVRNWDNLVNNKEMREPEFKNSLDVMLESINEMGLENKTIGIELDYITVNYYSILRDSLPKAKFVNISDLFVYSRSIKTKEEIDIFRQLCSVADNAFYEVSKIVKIGVTEQEMSQCFKEHVIKSGICVPSPWSMFSTGANGARLTIPEDGIIKKGDVVKYDAGVNAAFDFYTTDTSRSWVMEGASPELYQLKDRLYEAQRLMIKMAKPGLPINELFNIGFNYVKEKYPIYKRGHLGHSISMGPATAEAPYINSTETRPLEAGMILAIEVPCYIDNFNGFNIEDMVLITETGAEVLTPKTPHYL</sequence>
<evidence type="ECO:0000259" key="2">
    <source>
        <dbReference type="Pfam" id="PF01321"/>
    </source>
</evidence>
<dbReference type="PANTHER" id="PTHR46112">
    <property type="entry name" value="AMINOPEPTIDASE"/>
    <property type="match status" value="1"/>
</dbReference>
<keyword evidence="3" id="KW-0645">Protease</keyword>
<feature type="domain" description="Peptidase M24" evidence="1">
    <location>
        <begin position="176"/>
        <end position="379"/>
    </location>
</feature>
<name>A0A926IMN5_9FIRM</name>
<keyword evidence="4" id="KW-1185">Reference proteome</keyword>
<dbReference type="RefSeq" id="WP_249324241.1">
    <property type="nucleotide sequence ID" value="NZ_JACRTK010000004.1"/>
</dbReference>
<reference evidence="3 4" key="1">
    <citation type="submission" date="2020-08" db="EMBL/GenBank/DDBJ databases">
        <title>Genome public.</title>
        <authorList>
            <person name="Liu C."/>
            <person name="Sun Q."/>
        </authorList>
    </citation>
    <scope>NUCLEOTIDE SEQUENCE [LARGE SCALE GENOMIC DNA]</scope>
    <source>
        <strain evidence="3 4">NSJ-26</strain>
    </source>
</reference>
<dbReference type="InterPro" id="IPR000994">
    <property type="entry name" value="Pept_M24"/>
</dbReference>
<organism evidence="3 4">
    <name type="scientific">Wansuia hejianensis</name>
    <dbReference type="NCBI Taxonomy" id="2763667"/>
    <lineage>
        <taxon>Bacteria</taxon>
        <taxon>Bacillati</taxon>
        <taxon>Bacillota</taxon>
        <taxon>Clostridia</taxon>
        <taxon>Lachnospirales</taxon>
        <taxon>Lachnospiraceae</taxon>
        <taxon>Wansuia</taxon>
    </lineage>
</organism>
<proteinExistence type="predicted"/>
<keyword evidence="3" id="KW-0378">Hydrolase</keyword>
<gene>
    <name evidence="3" type="ORF">H8689_09655</name>
</gene>